<dbReference type="InterPro" id="IPR025406">
    <property type="entry name" value="DUF4132"/>
</dbReference>
<evidence type="ECO:0000313" key="3">
    <source>
        <dbReference type="EMBL" id="MEV8460304.1"/>
    </source>
</evidence>
<evidence type="ECO:0000313" key="4">
    <source>
        <dbReference type="Proteomes" id="UP001553148"/>
    </source>
</evidence>
<dbReference type="RefSeq" id="WP_239513238.1">
    <property type="nucleotide sequence ID" value="NZ_JBFAUJ010000004.1"/>
</dbReference>
<feature type="compositionally biased region" description="Low complexity" evidence="1">
    <location>
        <begin position="640"/>
        <end position="658"/>
    </location>
</feature>
<feature type="compositionally biased region" description="Low complexity" evidence="1">
    <location>
        <begin position="675"/>
        <end position="687"/>
    </location>
</feature>
<keyword evidence="4" id="KW-1185">Reference proteome</keyword>
<feature type="region of interest" description="Disordered" evidence="1">
    <location>
        <begin position="640"/>
        <end position="691"/>
    </location>
</feature>
<dbReference type="EMBL" id="JBFAUJ010000004">
    <property type="protein sequence ID" value="MEV8460304.1"/>
    <property type="molecule type" value="Genomic_DNA"/>
</dbReference>
<evidence type="ECO:0000259" key="2">
    <source>
        <dbReference type="Pfam" id="PF13569"/>
    </source>
</evidence>
<gene>
    <name evidence="3" type="ORF">AB0470_12240</name>
</gene>
<organism evidence="3 4">
    <name type="scientific">Streptomyces griseosporeus</name>
    <dbReference type="NCBI Taxonomy" id="1910"/>
    <lineage>
        <taxon>Bacteria</taxon>
        <taxon>Bacillati</taxon>
        <taxon>Actinomycetota</taxon>
        <taxon>Actinomycetes</taxon>
        <taxon>Kitasatosporales</taxon>
        <taxon>Streptomycetaceae</taxon>
        <taxon>Streptomyces</taxon>
    </lineage>
</organism>
<comment type="caution">
    <text evidence="3">The sequence shown here is derived from an EMBL/GenBank/DDBJ whole genome shotgun (WGS) entry which is preliminary data.</text>
</comment>
<protein>
    <submittedName>
        <fullName evidence="3">DUF4132 domain-containing protein</fullName>
    </submittedName>
</protein>
<feature type="domain" description="DUF4132" evidence="2">
    <location>
        <begin position="965"/>
        <end position="1146"/>
    </location>
</feature>
<dbReference type="Pfam" id="PF13569">
    <property type="entry name" value="DUF4132"/>
    <property type="match status" value="1"/>
</dbReference>
<proteinExistence type="predicted"/>
<dbReference type="Proteomes" id="UP001553148">
    <property type="component" value="Unassembled WGS sequence"/>
</dbReference>
<reference evidence="3 4" key="1">
    <citation type="submission" date="2024-06" db="EMBL/GenBank/DDBJ databases">
        <title>The Natural Products Discovery Center: Release of the First 8490 Sequenced Strains for Exploring Actinobacteria Biosynthetic Diversity.</title>
        <authorList>
            <person name="Kalkreuter E."/>
            <person name="Kautsar S.A."/>
            <person name="Yang D."/>
            <person name="Bader C.D."/>
            <person name="Teijaro C.N."/>
            <person name="Fluegel L."/>
            <person name="Davis C.M."/>
            <person name="Simpson J.R."/>
            <person name="Lauterbach L."/>
            <person name="Steele A.D."/>
            <person name="Gui C."/>
            <person name="Meng S."/>
            <person name="Li G."/>
            <person name="Viehrig K."/>
            <person name="Ye F."/>
            <person name="Su P."/>
            <person name="Kiefer A.F."/>
            <person name="Nichols A."/>
            <person name="Cepeda A.J."/>
            <person name="Yan W."/>
            <person name="Fan B."/>
            <person name="Jiang Y."/>
            <person name="Adhikari A."/>
            <person name="Zheng C.-J."/>
            <person name="Schuster L."/>
            <person name="Cowan T.M."/>
            <person name="Smanski M.J."/>
            <person name="Chevrette M.G."/>
            <person name="De Carvalho L.P.S."/>
            <person name="Shen B."/>
        </authorList>
    </citation>
    <scope>NUCLEOTIDE SEQUENCE [LARGE SCALE GENOMIC DNA]</scope>
    <source>
        <strain evidence="3 4">NPDC052360</strain>
    </source>
</reference>
<name>A0ABV3KLX2_STRGS</name>
<accession>A0ABV3KLX2</accession>
<feature type="compositionally biased region" description="Gly residues" evidence="1">
    <location>
        <begin position="659"/>
        <end position="674"/>
    </location>
</feature>
<sequence>MRGGASTGEQRADGQAVVLPDEDTFRMPEAWRRLVLPRRDGIERPVPPLHPEAEAVEARRVKEEAGWIEAMLTAPKSHPRLVQATRDHLNGSHNPLGAAALGHLIFHYRHPDGIFVDAWVRAHGLPFAARAVVDFFGVEPHYIQYGSRRDDPWLGFLPGNGVGTGWARTKFADRMRALLAVAGEDDYRRAVEALAACRTDVRRRVVVSYLVPGERAWAEECCAEADGADGSLRAMLLCSLGSPDQLRHFGDRAGLGWDGWSPVLIATLAESTGAAFARFLEEPLDRAYNSDVTRTYASALVELPSDEAFRILLDRSAGKVAGKHIRPHLLEAMRRYPVRALRLLGAAATSAGKNASLAGQLLTSHVAAHPEVAEAALPGLPARVAAFVAPLLTRAGRVPDAPAEALPALLVSPPWTRKRKAVKPRVAAEVPVAPEPAIAWRPGERESWAKAGAAYTAWRDGGDWSRQIDHLRRTGELESWWHVRLFVDGPEDVVRPLLADCDPEDYWDGEEQLKPVAARHGLAALPLMRRAATRHPSTLGRLLLPYRSAEVAELVCDWLARLKAADATARAWLTRHGLDAVPFLAPHAVGPAGPVRRGAEKALRLLADAHGVEAVVAGVAGREPGTAAVAAGRVEAAGGAGGRAEATGSAGGRAEATGSAGGGSEATGSAGGGSEAVAVNGGPEAAGSAGGGSEAGYLAGGGAEGTAVTGGGVKTTGMAGSGPNSAGGAGGRAEAVGIVAAMLAVDPLVSALPARVPAVVPWAEPALLPQILLAGGGALPAEAVRHVLTVLALSKPGDVYPGLEVLTAHCTADSLAAFAWGLFEQWRLVGMPPKESWALHALGWLGDDDTVRRLTPVLRAWPGEGAHHRAVEGLAVLAEIGTEVALTHLHGISQRVPFKALKQRAREKIAEVAEGLGLTGEQLGDRLVPDLGLDADGSTVIDYGPRQFTVGFDEQLRPCVRDADGRQRKALPAPGAKDDPELAPAERKRFAALKKDVRAVGAEQVRRLEAAMVAQRSWTVREFQELFVAHPLVGHLVRRLVWLAESGGVVTAFRVTEDRTFAGADDGELTLPEDVRVRVAHPLHLGGDLPAWSAVFAGQGILQPFPQLGRPVHRLTGEEAAGHRLTRFEGASVPVGKLLGLTRRGWERGEPQDAGVERWFHRRVDDDRHVVIGLDEGIAVGALDVFPDQTFAQVWLDSAPGDYWPGRGYPLRFGDLDPVVASEILADLTEVTAG</sequence>
<evidence type="ECO:0000256" key="1">
    <source>
        <dbReference type="SAM" id="MobiDB-lite"/>
    </source>
</evidence>